<dbReference type="RefSeq" id="XP_018100849.1">
    <property type="nucleotide sequence ID" value="XM_018245360.2"/>
</dbReference>
<name>A0A1L8HFR1_XENLA</name>
<sequence>MKAAYNYRATKTACSDRQVLILGTSWADPQPGTMEEIRISIVNDKATRNKRNIEEETDLSPPPKKLRSAVFLCSTPSSAPHCSQNVEVFDEFDDSLLEASSDESDSPLHMTLVQIEELLEDDCDYAAEPPRWDEESDSVGFLQELAVPNGSQSDLVELRNLNSPLAGEQSDSSQTLTEETVCSQDTSNYAAMAPSPCWSNISTAGQNEEAGGNVSTTTSPVLHKHEMDRGSRDSDICSTLSSSHLPGDLKVVDEISETSDIPFDGDIDELLTLSPGDTTSSEEDKITSESTPILSKLESVPVVHSHSEAFCKSSSSLQLPETSLASSTEPSPSLQLSASSVTAMNGQNNSNKVPPPTSDTAPGPQLGTDTNSQKSKGQKVEPKKNKPIEQIGLKQGGKSFAASVDHPVKENLGQTSKEQVAASIGCKKKVNPSPLQEKKHGAVPTKPRAACRPQISNSELEKNRNIYRDRVMMHLEVHSISEEPNYELAYLLNETSRENPTWQHPSDYTKRNYYVRRQPAPCSLNDWVMRNGGHSIQRFHGLPCTFKRSPMPGVLPTGPT</sequence>
<dbReference type="InterPro" id="IPR026097">
    <property type="entry name" value="S100PBP"/>
</dbReference>
<reference evidence="6 7" key="1">
    <citation type="submission" date="2022-04" db="UniProtKB">
        <authorList>
            <consortium name="RefSeq"/>
        </authorList>
    </citation>
    <scope>IDENTIFICATION</scope>
    <source>
        <strain evidence="6 7">J_2021</strain>
        <tissue evidence="6 7">Erythrocytes</tissue>
    </source>
</reference>
<evidence type="ECO:0000256" key="4">
    <source>
        <dbReference type="SAM" id="MobiDB-lite"/>
    </source>
</evidence>
<evidence type="ECO:0000256" key="2">
    <source>
        <dbReference type="ARBA" id="ARBA00020595"/>
    </source>
</evidence>
<feature type="region of interest" description="Disordered" evidence="4">
    <location>
        <begin position="313"/>
        <end position="397"/>
    </location>
</feature>
<dbReference type="Bgee" id="735242">
    <property type="expression patterns" value="Expressed in egg cell and 19 other cell types or tissues"/>
</dbReference>
<evidence type="ECO:0000256" key="3">
    <source>
        <dbReference type="ARBA" id="ARBA00023242"/>
    </source>
</evidence>
<dbReference type="GO" id="GO:0048306">
    <property type="term" value="F:calcium-dependent protein binding"/>
    <property type="evidence" value="ECO:0007669"/>
    <property type="project" value="InterPro"/>
</dbReference>
<dbReference type="Pfam" id="PF15427">
    <property type="entry name" value="S100PBPR"/>
    <property type="match status" value="1"/>
</dbReference>
<evidence type="ECO:0000256" key="1">
    <source>
        <dbReference type="ARBA" id="ARBA00004123"/>
    </source>
</evidence>
<dbReference type="CTD" id="735242"/>
<dbReference type="RefSeq" id="XP_018100851.1">
    <property type="nucleotide sequence ID" value="XM_018245362.2"/>
</dbReference>
<evidence type="ECO:0000313" key="8">
    <source>
        <dbReference type="Xenbase" id="XB-GENE-866415"/>
    </source>
</evidence>
<dbReference type="AGR" id="Xenbase:XB-GENE-866415"/>
<dbReference type="PaxDb" id="8355-A0A1L8HFR1"/>
<gene>
    <name evidence="6 7 8" type="primary">s100pbp.L</name>
</gene>
<feature type="compositionally biased region" description="Polar residues" evidence="4">
    <location>
        <begin position="313"/>
        <end position="352"/>
    </location>
</feature>
<comment type="subcellular location">
    <subcellularLocation>
        <location evidence="1">Nucleus</location>
    </subcellularLocation>
</comment>
<dbReference type="GO" id="GO:0005634">
    <property type="term" value="C:nucleus"/>
    <property type="evidence" value="ECO:0007669"/>
    <property type="project" value="UniProtKB-SubCell"/>
</dbReference>
<keyword evidence="3" id="KW-0539">Nucleus</keyword>
<keyword evidence="5" id="KW-1185">Reference proteome</keyword>
<dbReference type="OrthoDB" id="8945510at2759"/>
<dbReference type="Proteomes" id="UP000186698">
    <property type="component" value="Chromosome 2L"/>
</dbReference>
<organism evidence="6">
    <name type="scientific">Xenopus laevis</name>
    <name type="common">African clawed frog</name>
    <dbReference type="NCBI Taxonomy" id="8355"/>
    <lineage>
        <taxon>Eukaryota</taxon>
        <taxon>Metazoa</taxon>
        <taxon>Chordata</taxon>
        <taxon>Craniata</taxon>
        <taxon>Vertebrata</taxon>
        <taxon>Euteleostomi</taxon>
        <taxon>Amphibia</taxon>
        <taxon>Batrachia</taxon>
        <taxon>Anura</taxon>
        <taxon>Pipoidea</taxon>
        <taxon>Pipidae</taxon>
        <taxon>Xenopodinae</taxon>
        <taxon>Xenopus</taxon>
        <taxon>Xenopus</taxon>
    </lineage>
</organism>
<feature type="compositionally biased region" description="Basic and acidic residues" evidence="4">
    <location>
        <begin position="378"/>
        <end position="387"/>
    </location>
</feature>
<evidence type="ECO:0000313" key="6">
    <source>
        <dbReference type="RefSeq" id="XP_018100849.1"/>
    </source>
</evidence>
<dbReference type="Xenbase" id="XB-GENE-866415">
    <property type="gene designation" value="s100pbp.L"/>
</dbReference>
<feature type="region of interest" description="Disordered" evidence="4">
    <location>
        <begin position="259"/>
        <end position="292"/>
    </location>
</feature>
<dbReference type="OMA" id="SSACKMN"/>
<dbReference type="GeneID" id="735242"/>
<proteinExistence type="predicted"/>
<evidence type="ECO:0000313" key="5">
    <source>
        <dbReference type="Proteomes" id="UP000186698"/>
    </source>
</evidence>
<protein>
    <recommendedName>
        <fullName evidence="2">S100P-binding protein</fullName>
    </recommendedName>
</protein>
<dbReference type="AlphaFoldDB" id="A0A1L8HFR1"/>
<accession>A0A1L8HFR1</accession>
<dbReference type="STRING" id="8355.A0A1L8HFR1"/>
<evidence type="ECO:0000313" key="7">
    <source>
        <dbReference type="RefSeq" id="XP_018100851.1"/>
    </source>
</evidence>